<comment type="subunit">
    <text evidence="3 8">Homodimer.</text>
</comment>
<dbReference type="OrthoDB" id="9814256at2"/>
<comment type="function">
    <text evidence="7 8">Plays a role in the regulation of phosphate uptake.</text>
</comment>
<evidence type="ECO:0000256" key="4">
    <source>
        <dbReference type="ARBA" id="ARBA00022448"/>
    </source>
</evidence>
<feature type="domain" description="PhoU" evidence="9">
    <location>
        <begin position="128"/>
        <end position="212"/>
    </location>
</feature>
<evidence type="ECO:0000256" key="3">
    <source>
        <dbReference type="ARBA" id="ARBA00011738"/>
    </source>
</evidence>
<keyword evidence="6 8" id="KW-0592">Phosphate transport</keyword>
<evidence type="ECO:0000256" key="2">
    <source>
        <dbReference type="ARBA" id="ARBA00008107"/>
    </source>
</evidence>
<dbReference type="Gene3D" id="1.20.58.220">
    <property type="entry name" value="Phosphate transport system protein phou homolog 2, domain 2"/>
    <property type="match status" value="1"/>
</dbReference>
<dbReference type="GO" id="GO:0005737">
    <property type="term" value="C:cytoplasm"/>
    <property type="evidence" value="ECO:0007669"/>
    <property type="project" value="UniProtKB-SubCell"/>
</dbReference>
<dbReference type="Proteomes" id="UP000198607">
    <property type="component" value="Unassembled WGS sequence"/>
</dbReference>
<dbReference type="AlphaFoldDB" id="A0A1G7V6W9"/>
<reference evidence="10 11" key="1">
    <citation type="submission" date="2016-10" db="EMBL/GenBank/DDBJ databases">
        <authorList>
            <person name="de Groot N.N."/>
        </authorList>
    </citation>
    <scope>NUCLEOTIDE SEQUENCE [LARGE SCALE GENOMIC DNA]</scope>
    <source>
        <strain evidence="10 11">DSM 5885</strain>
    </source>
</reference>
<evidence type="ECO:0000313" key="11">
    <source>
        <dbReference type="Proteomes" id="UP000198607"/>
    </source>
</evidence>
<protein>
    <recommendedName>
        <fullName evidence="8">Phosphate-specific transport system accessory protein PhoU</fullName>
    </recommendedName>
</protein>
<comment type="similarity">
    <text evidence="2 8">Belongs to the PhoU family.</text>
</comment>
<dbReference type="GO" id="GO:0045936">
    <property type="term" value="P:negative regulation of phosphate metabolic process"/>
    <property type="evidence" value="ECO:0007669"/>
    <property type="project" value="InterPro"/>
</dbReference>
<dbReference type="InterPro" id="IPR028366">
    <property type="entry name" value="PhoU"/>
</dbReference>
<dbReference type="GO" id="GO:0030643">
    <property type="term" value="P:intracellular phosphate ion homeostasis"/>
    <property type="evidence" value="ECO:0007669"/>
    <property type="project" value="InterPro"/>
</dbReference>
<dbReference type="InterPro" id="IPR038078">
    <property type="entry name" value="PhoU-like_sf"/>
</dbReference>
<dbReference type="GO" id="GO:0006817">
    <property type="term" value="P:phosphate ion transport"/>
    <property type="evidence" value="ECO:0007669"/>
    <property type="project" value="UniProtKB-KW"/>
</dbReference>
<dbReference type="PIRSF" id="PIRSF003107">
    <property type="entry name" value="PhoU"/>
    <property type="match status" value="1"/>
</dbReference>
<evidence type="ECO:0000256" key="7">
    <source>
        <dbReference type="ARBA" id="ARBA00056181"/>
    </source>
</evidence>
<dbReference type="NCBIfam" id="TIGR02135">
    <property type="entry name" value="phoU_full"/>
    <property type="match status" value="1"/>
</dbReference>
<keyword evidence="5 8" id="KW-0963">Cytoplasm</keyword>
<accession>A0A1G7V6W9</accession>
<comment type="subcellular location">
    <subcellularLocation>
        <location evidence="1 8">Cytoplasm</location>
    </subcellularLocation>
</comment>
<dbReference type="SUPFAM" id="SSF109755">
    <property type="entry name" value="PhoU-like"/>
    <property type="match status" value="1"/>
</dbReference>
<evidence type="ECO:0000313" key="10">
    <source>
        <dbReference type="EMBL" id="SDG55503.1"/>
    </source>
</evidence>
<dbReference type="EMBL" id="FNCY01000001">
    <property type="protein sequence ID" value="SDG55503.1"/>
    <property type="molecule type" value="Genomic_DNA"/>
</dbReference>
<dbReference type="PANTHER" id="PTHR42930">
    <property type="entry name" value="PHOSPHATE-SPECIFIC TRANSPORT SYSTEM ACCESSORY PROTEIN PHOU"/>
    <property type="match status" value="1"/>
</dbReference>
<feature type="domain" description="PhoU" evidence="9">
    <location>
        <begin position="23"/>
        <end position="109"/>
    </location>
</feature>
<evidence type="ECO:0000259" key="9">
    <source>
        <dbReference type="Pfam" id="PF01895"/>
    </source>
</evidence>
<dbReference type="Pfam" id="PF01895">
    <property type="entry name" value="PhoU"/>
    <property type="match status" value="2"/>
</dbReference>
<keyword evidence="11" id="KW-1185">Reference proteome</keyword>
<evidence type="ECO:0000256" key="6">
    <source>
        <dbReference type="ARBA" id="ARBA00022592"/>
    </source>
</evidence>
<dbReference type="FunFam" id="1.20.58.220:FF:000004">
    <property type="entry name" value="Phosphate-specific transport system accessory protein PhoU"/>
    <property type="match status" value="1"/>
</dbReference>
<name>A0A1G7V6W9_9RHOO</name>
<dbReference type="InterPro" id="IPR026022">
    <property type="entry name" value="PhoU_dom"/>
</dbReference>
<evidence type="ECO:0000256" key="1">
    <source>
        <dbReference type="ARBA" id="ARBA00004496"/>
    </source>
</evidence>
<sequence length="234" mass="25881">MEDILHHQSSQFDEELGRLRSDVLRMGGLVENQVATAIEAYGACDPRAIEETIARDQDINALEKQIDDESAQLIARRQPTAVDLRLVFGIIKIVTDLERIGDEAKKIAKGVRRICAAGSQPTQFAPAILHLAETVLVMVRESLDAFARLDSGLAQKVIVDDNGVDAEFKSIVRQLITHMTEEPNTISMVMDVIWIARSVERIGDHAKNVGEHVIFIVEGQDVRHRRLSSNGGAV</sequence>
<gene>
    <name evidence="10" type="ORF">SAMN05660652_00110</name>
</gene>
<keyword evidence="4 8" id="KW-0813">Transport</keyword>
<dbReference type="STRING" id="83767.SAMN05660652_00110"/>
<evidence type="ECO:0000256" key="5">
    <source>
        <dbReference type="ARBA" id="ARBA00022490"/>
    </source>
</evidence>
<organism evidence="10 11">
    <name type="scientific">Propionivibrio dicarboxylicus</name>
    <dbReference type="NCBI Taxonomy" id="83767"/>
    <lineage>
        <taxon>Bacteria</taxon>
        <taxon>Pseudomonadati</taxon>
        <taxon>Pseudomonadota</taxon>
        <taxon>Betaproteobacteria</taxon>
        <taxon>Rhodocyclales</taxon>
        <taxon>Rhodocyclaceae</taxon>
        <taxon>Propionivibrio</taxon>
    </lineage>
</organism>
<proteinExistence type="inferred from homology"/>
<dbReference type="RefSeq" id="WP_091931775.1">
    <property type="nucleotide sequence ID" value="NZ_FNCY01000001.1"/>
</dbReference>
<dbReference type="PANTHER" id="PTHR42930:SF3">
    <property type="entry name" value="PHOSPHATE-SPECIFIC TRANSPORT SYSTEM ACCESSORY PROTEIN PHOU"/>
    <property type="match status" value="1"/>
</dbReference>
<evidence type="ECO:0000256" key="8">
    <source>
        <dbReference type="PIRNR" id="PIRNR003107"/>
    </source>
</evidence>